<keyword evidence="1" id="KW-0539">Nucleus</keyword>
<reference evidence="3" key="1">
    <citation type="submission" date="2018-05" db="EMBL/GenBank/DDBJ databases">
        <title>Draft genome of Mucuna pruriens seed.</title>
        <authorList>
            <person name="Nnadi N.E."/>
            <person name="Vos R."/>
            <person name="Hasami M.H."/>
            <person name="Devisetty U.K."/>
            <person name="Aguiy J.C."/>
        </authorList>
    </citation>
    <scope>NUCLEOTIDE SEQUENCE [LARGE SCALE GENOMIC DNA]</scope>
    <source>
        <strain evidence="3">JCA_2017</strain>
    </source>
</reference>
<comment type="subcellular location">
    <subcellularLocation>
        <location evidence="1">Cytoplasm</location>
    </subcellularLocation>
    <subcellularLocation>
        <location evidence="1">Nucleus</location>
        <location evidence="1">Nucleolus</location>
    </subcellularLocation>
    <subcellularLocation>
        <location evidence="1">Nucleus</location>
    </subcellularLocation>
</comment>
<sequence length="238" mass="26778">MVKGSEMEGVEVPEATLDTLNRTLGSLQQLESQLPQFLSLSDPQFLSQLPLLDRAHALFSLAKLTSTLFSLKLRCRGVNPNDHPFKSELDKINVLQKKLERLPRLSEAQRQDMKNISGGEGPEIDYQERAGQKRKYPFSEEQSVEIDAMELLEKEKGELLGGNSGNVKGAIMQRVSIFALVALFFYDSQLSIINVTEGKSPHSLDGFEANWNPRQDSKGWSNAQDYQNFDLVTTLYVQ</sequence>
<dbReference type="STRING" id="157652.A0A371G6P0"/>
<dbReference type="GO" id="GO:0003723">
    <property type="term" value="F:RNA binding"/>
    <property type="evidence" value="ECO:0007669"/>
    <property type="project" value="UniProtKB-UniRule"/>
</dbReference>
<evidence type="ECO:0000256" key="2">
    <source>
        <dbReference type="SAM" id="MobiDB-lite"/>
    </source>
</evidence>
<evidence type="ECO:0000256" key="1">
    <source>
        <dbReference type="RuleBase" id="RU368003"/>
    </source>
</evidence>
<dbReference type="OrthoDB" id="1421013at2759"/>
<dbReference type="Proteomes" id="UP000257109">
    <property type="component" value="Unassembled WGS sequence"/>
</dbReference>
<gene>
    <name evidence="3" type="ORF">CR513_32460</name>
</gene>
<keyword evidence="1" id="KW-0694">RNA-binding</keyword>
<dbReference type="Pfam" id="PF04000">
    <property type="entry name" value="Sas10_Utp3"/>
    <property type="match status" value="1"/>
</dbReference>
<comment type="similarity">
    <text evidence="1">Belongs to the C1D family.</text>
</comment>
<dbReference type="GO" id="GO:0005737">
    <property type="term" value="C:cytoplasm"/>
    <property type="evidence" value="ECO:0007669"/>
    <property type="project" value="UniProtKB-SubCell"/>
</dbReference>
<dbReference type="InterPro" id="IPR007146">
    <property type="entry name" value="Sas10/Utp3/C1D"/>
</dbReference>
<dbReference type="AlphaFoldDB" id="A0A371G6P0"/>
<dbReference type="PANTHER" id="PTHR15341">
    <property type="entry name" value="SUN-COR STEROID HORMONE RECEPTOR CO-REPRESSOR"/>
    <property type="match status" value="1"/>
</dbReference>
<evidence type="ECO:0000313" key="4">
    <source>
        <dbReference type="Proteomes" id="UP000257109"/>
    </source>
</evidence>
<dbReference type="InterPro" id="IPR011082">
    <property type="entry name" value="Exosome-assoc_fac/DNA_repair"/>
</dbReference>
<protein>
    <recommendedName>
        <fullName evidence="1">Nuclear nucleic acid-binding protein C1D</fullName>
    </recommendedName>
</protein>
<dbReference type="GO" id="GO:0000178">
    <property type="term" value="C:exosome (RNase complex)"/>
    <property type="evidence" value="ECO:0007669"/>
    <property type="project" value="TreeGrafter"/>
</dbReference>
<comment type="subunit">
    <text evidence="1">Monomer and homodimer.</text>
</comment>
<name>A0A371G6P0_MUCPR</name>
<dbReference type="EMBL" id="QJKJ01006576">
    <property type="protein sequence ID" value="RDX86230.1"/>
    <property type="molecule type" value="Genomic_DNA"/>
</dbReference>
<comment type="function">
    <text evidence="1">Plays a role in the recruitment of the exosome to pre-rRNA to mediate the 3'-5' end processing of the 5.8S rRNA.</text>
</comment>
<keyword evidence="1" id="KW-0963">Cytoplasm</keyword>
<dbReference type="GO" id="GO:0005730">
    <property type="term" value="C:nucleolus"/>
    <property type="evidence" value="ECO:0007669"/>
    <property type="project" value="UniProtKB-SubCell"/>
</dbReference>
<dbReference type="GO" id="GO:0010468">
    <property type="term" value="P:regulation of gene expression"/>
    <property type="evidence" value="ECO:0007669"/>
    <property type="project" value="TreeGrafter"/>
</dbReference>
<proteinExistence type="inferred from homology"/>
<feature type="non-terminal residue" evidence="3">
    <location>
        <position position="238"/>
    </location>
</feature>
<feature type="non-terminal residue" evidence="3">
    <location>
        <position position="1"/>
    </location>
</feature>
<accession>A0A371G6P0</accession>
<keyword evidence="1" id="KW-0698">rRNA processing</keyword>
<evidence type="ECO:0000313" key="3">
    <source>
        <dbReference type="EMBL" id="RDX86230.1"/>
    </source>
</evidence>
<keyword evidence="4" id="KW-1185">Reference proteome</keyword>
<dbReference type="PANTHER" id="PTHR15341:SF5">
    <property type="entry name" value="NUCLEAR NUCLEIC ACID-BINDING PROTEIN C1D"/>
    <property type="match status" value="1"/>
</dbReference>
<dbReference type="GO" id="GO:0000460">
    <property type="term" value="P:maturation of 5.8S rRNA"/>
    <property type="evidence" value="ECO:0007669"/>
    <property type="project" value="TreeGrafter"/>
</dbReference>
<comment type="caution">
    <text evidence="3">The sequence shown here is derived from an EMBL/GenBank/DDBJ whole genome shotgun (WGS) entry which is preliminary data.</text>
</comment>
<dbReference type="GO" id="GO:0003677">
    <property type="term" value="F:DNA binding"/>
    <property type="evidence" value="ECO:0007669"/>
    <property type="project" value="UniProtKB-KW"/>
</dbReference>
<feature type="region of interest" description="Disordered" evidence="2">
    <location>
        <begin position="106"/>
        <end position="132"/>
    </location>
</feature>
<organism evidence="3 4">
    <name type="scientific">Mucuna pruriens</name>
    <name type="common">Velvet bean</name>
    <name type="synonym">Dolichos pruriens</name>
    <dbReference type="NCBI Taxonomy" id="157652"/>
    <lineage>
        <taxon>Eukaryota</taxon>
        <taxon>Viridiplantae</taxon>
        <taxon>Streptophyta</taxon>
        <taxon>Embryophyta</taxon>
        <taxon>Tracheophyta</taxon>
        <taxon>Spermatophyta</taxon>
        <taxon>Magnoliopsida</taxon>
        <taxon>eudicotyledons</taxon>
        <taxon>Gunneridae</taxon>
        <taxon>Pentapetalae</taxon>
        <taxon>rosids</taxon>
        <taxon>fabids</taxon>
        <taxon>Fabales</taxon>
        <taxon>Fabaceae</taxon>
        <taxon>Papilionoideae</taxon>
        <taxon>50 kb inversion clade</taxon>
        <taxon>NPAAA clade</taxon>
        <taxon>indigoferoid/millettioid clade</taxon>
        <taxon>Phaseoleae</taxon>
        <taxon>Mucuna</taxon>
    </lineage>
</organism>
<keyword evidence="1" id="KW-0238">DNA-binding</keyword>